<protein>
    <submittedName>
        <fullName evidence="4">Short-chain dehydrogenase</fullName>
    </submittedName>
</protein>
<evidence type="ECO:0000256" key="2">
    <source>
        <dbReference type="ARBA" id="ARBA00023002"/>
    </source>
</evidence>
<dbReference type="InterPro" id="IPR002347">
    <property type="entry name" value="SDR_fam"/>
</dbReference>
<dbReference type="Gene3D" id="3.40.50.720">
    <property type="entry name" value="NAD(P)-binding Rossmann-like Domain"/>
    <property type="match status" value="1"/>
</dbReference>
<evidence type="ECO:0000313" key="5">
    <source>
        <dbReference type="Proteomes" id="UP000094580"/>
    </source>
</evidence>
<proteinExistence type="inferred from homology"/>
<evidence type="ECO:0000256" key="1">
    <source>
        <dbReference type="ARBA" id="ARBA00006484"/>
    </source>
</evidence>
<dbReference type="SUPFAM" id="SSF51735">
    <property type="entry name" value="NAD(P)-binding Rossmann-fold domains"/>
    <property type="match status" value="1"/>
</dbReference>
<organism evidence="4 5">
    <name type="scientific">Gottfriedia luciferensis</name>
    <dbReference type="NCBI Taxonomy" id="178774"/>
    <lineage>
        <taxon>Bacteria</taxon>
        <taxon>Bacillati</taxon>
        <taxon>Bacillota</taxon>
        <taxon>Bacilli</taxon>
        <taxon>Bacillales</taxon>
        <taxon>Bacillaceae</taxon>
        <taxon>Gottfriedia</taxon>
    </lineage>
</organism>
<dbReference type="CDD" id="cd05233">
    <property type="entry name" value="SDR_c"/>
    <property type="match status" value="1"/>
</dbReference>
<evidence type="ECO:0000256" key="3">
    <source>
        <dbReference type="RuleBase" id="RU000363"/>
    </source>
</evidence>
<comment type="similarity">
    <text evidence="1 3">Belongs to the short-chain dehydrogenases/reductases (SDR) family.</text>
</comment>
<dbReference type="PANTHER" id="PTHR42901:SF1">
    <property type="entry name" value="ALCOHOL DEHYDROGENASE"/>
    <property type="match status" value="1"/>
</dbReference>
<evidence type="ECO:0000313" key="4">
    <source>
        <dbReference type="EMBL" id="ODG91365.1"/>
    </source>
</evidence>
<dbReference type="PRINTS" id="PR00080">
    <property type="entry name" value="SDRFAMILY"/>
</dbReference>
<gene>
    <name evidence="4" type="ORF">BED47_06820</name>
</gene>
<dbReference type="Proteomes" id="UP000094580">
    <property type="component" value="Unassembled WGS sequence"/>
</dbReference>
<keyword evidence="5" id="KW-1185">Reference proteome</keyword>
<sequence length="261" mass="28671">MMKTNETVLITGASGGIGKELAILFAKDGFDLVLVARSIDNLMKVKSEIESMSKVKIQLFSKDLSKEEEIVSLQKELNAKNIQIDYLVNNAGFGLFGEFATTSLDEELNMIDLNIRTVTHLTKLFLKGMIERNKGGVMNIASTAAFQPGPLMAVYYATKSYVLSFTEALSNELKGTNVNVTAVCPGATETNFGKRANMHESNLFQSGVGNVKDVAKVAYKGFRGGKTIVIPGMTNKILANSVRFMPRKLVTNVVRYIQRRI</sequence>
<accession>A0ABX2ZNR9</accession>
<dbReference type="InterPro" id="IPR036291">
    <property type="entry name" value="NAD(P)-bd_dom_sf"/>
</dbReference>
<dbReference type="PANTHER" id="PTHR42901">
    <property type="entry name" value="ALCOHOL DEHYDROGENASE"/>
    <property type="match status" value="1"/>
</dbReference>
<dbReference type="PRINTS" id="PR00081">
    <property type="entry name" value="GDHRDH"/>
</dbReference>
<dbReference type="Pfam" id="PF00106">
    <property type="entry name" value="adh_short"/>
    <property type="match status" value="1"/>
</dbReference>
<name>A0ABX2ZNR9_9BACI</name>
<dbReference type="EMBL" id="MDKC01000023">
    <property type="protein sequence ID" value="ODG91365.1"/>
    <property type="molecule type" value="Genomic_DNA"/>
</dbReference>
<keyword evidence="2" id="KW-0560">Oxidoreductase</keyword>
<dbReference type="PIRSF" id="PIRSF000126">
    <property type="entry name" value="11-beta-HSD1"/>
    <property type="match status" value="1"/>
</dbReference>
<reference evidence="4 5" key="1">
    <citation type="submission" date="2016-07" db="EMBL/GenBank/DDBJ databases">
        <authorList>
            <person name="Townsley L."/>
            <person name="Shank E.A."/>
        </authorList>
    </citation>
    <scope>NUCLEOTIDE SEQUENCE [LARGE SCALE GENOMIC DNA]</scope>
    <source>
        <strain evidence="4 5">CH01</strain>
    </source>
</reference>
<comment type="caution">
    <text evidence="4">The sequence shown here is derived from an EMBL/GenBank/DDBJ whole genome shotgun (WGS) entry which is preliminary data.</text>
</comment>